<dbReference type="InterPro" id="IPR002104">
    <property type="entry name" value="Integrase_catalytic"/>
</dbReference>
<evidence type="ECO:0000313" key="6">
    <source>
        <dbReference type="Proteomes" id="UP000324133"/>
    </source>
</evidence>
<dbReference type="InterPro" id="IPR050090">
    <property type="entry name" value="Tyrosine_recombinase_XerCD"/>
</dbReference>
<keyword evidence="3" id="KW-0233">DNA recombination</keyword>
<feature type="domain" description="Tyr recombinase" evidence="4">
    <location>
        <begin position="77"/>
        <end position="270"/>
    </location>
</feature>
<keyword evidence="2" id="KW-0238">DNA-binding</keyword>
<keyword evidence="6" id="KW-1185">Reference proteome</keyword>
<dbReference type="GO" id="GO:0015074">
    <property type="term" value="P:DNA integration"/>
    <property type="evidence" value="ECO:0007669"/>
    <property type="project" value="InterPro"/>
</dbReference>
<name>A0A5B6TPZ1_9BACT</name>
<dbReference type="GO" id="GO:0003677">
    <property type="term" value="F:DNA binding"/>
    <property type="evidence" value="ECO:0007669"/>
    <property type="project" value="UniProtKB-KW"/>
</dbReference>
<dbReference type="Proteomes" id="UP000324133">
    <property type="component" value="Unassembled WGS sequence"/>
</dbReference>
<dbReference type="Gene3D" id="1.10.150.130">
    <property type="match status" value="1"/>
</dbReference>
<proteinExistence type="inferred from homology"/>
<dbReference type="InterPro" id="IPR010998">
    <property type="entry name" value="Integrase_recombinase_N"/>
</dbReference>
<accession>A0A5B6TPZ1</accession>
<protein>
    <submittedName>
        <fullName evidence="5">Site-specific integrase</fullName>
    </submittedName>
</protein>
<dbReference type="AlphaFoldDB" id="A0A5B6TPZ1"/>
<dbReference type="InterPro" id="IPR025269">
    <property type="entry name" value="SAM-like_dom"/>
</dbReference>
<dbReference type="Gene3D" id="1.10.443.10">
    <property type="entry name" value="Intergrase catalytic core"/>
    <property type="match status" value="1"/>
</dbReference>
<organism evidence="5 6">
    <name type="scientific">Rufibacter hautae</name>
    <dbReference type="NCBI Taxonomy" id="2595005"/>
    <lineage>
        <taxon>Bacteria</taxon>
        <taxon>Pseudomonadati</taxon>
        <taxon>Bacteroidota</taxon>
        <taxon>Cytophagia</taxon>
        <taxon>Cytophagales</taxon>
        <taxon>Hymenobacteraceae</taxon>
        <taxon>Rufibacter</taxon>
    </lineage>
</organism>
<evidence type="ECO:0000256" key="1">
    <source>
        <dbReference type="ARBA" id="ARBA00008857"/>
    </source>
</evidence>
<evidence type="ECO:0000313" key="5">
    <source>
        <dbReference type="EMBL" id="KAA3438493.1"/>
    </source>
</evidence>
<reference evidence="5 6" key="1">
    <citation type="submission" date="2019-07" db="EMBL/GenBank/DDBJ databases">
        <title>Rufibacter sp. nov., isolated from lake sediment.</title>
        <authorList>
            <person name="Qu J.-H."/>
        </authorList>
    </citation>
    <scope>NUCLEOTIDE SEQUENCE [LARGE SCALE GENOMIC DNA]</scope>
    <source>
        <strain evidence="5 6">NBS58-1</strain>
    </source>
</reference>
<dbReference type="PANTHER" id="PTHR30349:SF64">
    <property type="entry name" value="PROPHAGE INTEGRASE INTD-RELATED"/>
    <property type="match status" value="1"/>
</dbReference>
<dbReference type="Pfam" id="PF00589">
    <property type="entry name" value="Phage_integrase"/>
    <property type="match status" value="1"/>
</dbReference>
<dbReference type="OrthoDB" id="1094492at2"/>
<dbReference type="SUPFAM" id="SSF56349">
    <property type="entry name" value="DNA breaking-rejoining enzymes"/>
    <property type="match status" value="1"/>
</dbReference>
<sequence>MTQLTVGFLKDYILHLQTIGNKGTKQKMRPCSNVTISTYLKIMGSVAKSAMQEGLLDYAANPFTNAEELIKGKKGFRKKQPLSMEALGKLAEADFSGIKKGKNLTLSRDIYLAQYYMHGSRGGDVLELKVADVQDRLRYTMRKNRKGKSIVLTPELMAILDRYMPRKGESRTFVFPVLEEDYLSFNKFTQKSIRDNRKATVNRNLKRIAKLLGLEPFTMHTARHTFANEALKHTDLRTIKAMLNHSSLATTEVYVKDLLEGEDDLATAAIYSRVKLE</sequence>
<dbReference type="PANTHER" id="PTHR30349">
    <property type="entry name" value="PHAGE INTEGRASE-RELATED"/>
    <property type="match status" value="1"/>
</dbReference>
<evidence type="ECO:0000259" key="4">
    <source>
        <dbReference type="PROSITE" id="PS51898"/>
    </source>
</evidence>
<evidence type="ECO:0000256" key="2">
    <source>
        <dbReference type="ARBA" id="ARBA00023125"/>
    </source>
</evidence>
<dbReference type="EMBL" id="VKKY01000002">
    <property type="protein sequence ID" value="KAA3438493.1"/>
    <property type="molecule type" value="Genomic_DNA"/>
</dbReference>
<dbReference type="GO" id="GO:0006310">
    <property type="term" value="P:DNA recombination"/>
    <property type="evidence" value="ECO:0007669"/>
    <property type="project" value="UniProtKB-KW"/>
</dbReference>
<dbReference type="InterPro" id="IPR013762">
    <property type="entry name" value="Integrase-like_cat_sf"/>
</dbReference>
<gene>
    <name evidence="5" type="ORF">FOA19_14760</name>
</gene>
<comment type="similarity">
    <text evidence="1">Belongs to the 'phage' integrase family.</text>
</comment>
<dbReference type="Pfam" id="PF13102">
    <property type="entry name" value="Phage_int_SAM_5"/>
    <property type="match status" value="1"/>
</dbReference>
<comment type="caution">
    <text evidence="5">The sequence shown here is derived from an EMBL/GenBank/DDBJ whole genome shotgun (WGS) entry which is preliminary data.</text>
</comment>
<dbReference type="PROSITE" id="PS51898">
    <property type="entry name" value="TYR_RECOMBINASE"/>
    <property type="match status" value="1"/>
</dbReference>
<dbReference type="InterPro" id="IPR011010">
    <property type="entry name" value="DNA_brk_join_enz"/>
</dbReference>
<evidence type="ECO:0000256" key="3">
    <source>
        <dbReference type="ARBA" id="ARBA00023172"/>
    </source>
</evidence>